<organism evidence="1 2">
    <name type="scientific">Candidatus Megaera venefica</name>
    <dbReference type="NCBI Taxonomy" id="2055910"/>
    <lineage>
        <taxon>Bacteria</taxon>
        <taxon>Pseudomonadati</taxon>
        <taxon>Pseudomonadota</taxon>
        <taxon>Alphaproteobacteria</taxon>
        <taxon>Rickettsiales</taxon>
        <taxon>Rickettsiaceae</taxon>
        <taxon>Candidatus Megaera</taxon>
    </lineage>
</organism>
<sequence>MQISKKTLNNLSKQNILPQVQYLWIHINEEEKDLDGFCLFKKDDWAYRLKKSPRTITRHLRSLTNTQLIEKLYRSTGYKQGVHLFIRPLEPETNECMTFFATLHKCELLDQVEPVIQLHFQDVYNRSGTIRFKQCTALLKGVSIKRCEWLLPGKHICFSASLKVSEQCKEILHVSNLRPSGEYYHA</sequence>
<evidence type="ECO:0000313" key="1">
    <source>
        <dbReference type="EMBL" id="MEA0970394.1"/>
    </source>
</evidence>
<dbReference type="EMBL" id="JARJFB010000014">
    <property type="protein sequence ID" value="MEA0970394.1"/>
    <property type="molecule type" value="Genomic_DNA"/>
</dbReference>
<gene>
    <name evidence="1" type="ORF">Megvenef_00353</name>
</gene>
<reference evidence="1 2" key="1">
    <citation type="submission" date="2023-03" db="EMBL/GenBank/DDBJ databases">
        <title>Host association and intracellularity evolved multiple times independently in the Rickettsiales.</title>
        <authorList>
            <person name="Castelli M."/>
            <person name="Nardi T."/>
            <person name="Gammuto L."/>
            <person name="Bellinzona G."/>
            <person name="Sabaneyeva E."/>
            <person name="Potekhin A."/>
            <person name="Serra V."/>
            <person name="Petroni G."/>
            <person name="Sassera D."/>
        </authorList>
    </citation>
    <scope>NUCLEOTIDE SEQUENCE [LARGE SCALE GENOMIC DNA]</scope>
    <source>
        <strain evidence="1 2">Sr 2-6</strain>
    </source>
</reference>
<name>A0ABU5NB57_9RICK</name>
<dbReference type="RefSeq" id="WP_322776296.1">
    <property type="nucleotide sequence ID" value="NZ_JARJFB010000014.1"/>
</dbReference>
<proteinExistence type="predicted"/>
<comment type="caution">
    <text evidence="1">The sequence shown here is derived from an EMBL/GenBank/DDBJ whole genome shotgun (WGS) entry which is preliminary data.</text>
</comment>
<evidence type="ECO:0000313" key="2">
    <source>
        <dbReference type="Proteomes" id="UP001291687"/>
    </source>
</evidence>
<keyword evidence="2" id="KW-1185">Reference proteome</keyword>
<accession>A0ABU5NB57</accession>
<protein>
    <recommendedName>
        <fullName evidence="3">Transcriptional regulator</fullName>
    </recommendedName>
</protein>
<evidence type="ECO:0008006" key="3">
    <source>
        <dbReference type="Google" id="ProtNLM"/>
    </source>
</evidence>
<dbReference type="Proteomes" id="UP001291687">
    <property type="component" value="Unassembled WGS sequence"/>
</dbReference>